<reference evidence="3" key="1">
    <citation type="journal article" date="2017" name="Nature">
        <title>The genome of Chenopodium quinoa.</title>
        <authorList>
            <person name="Jarvis D.E."/>
            <person name="Ho Y.S."/>
            <person name="Lightfoot D.J."/>
            <person name="Schmoeckel S.M."/>
            <person name="Li B."/>
            <person name="Borm T.J.A."/>
            <person name="Ohyanagi H."/>
            <person name="Mineta K."/>
            <person name="Michell C.T."/>
            <person name="Saber N."/>
            <person name="Kharbatia N.M."/>
            <person name="Rupper R.R."/>
            <person name="Sharp A.R."/>
            <person name="Dally N."/>
            <person name="Boughton B.A."/>
            <person name="Woo Y.H."/>
            <person name="Gao G."/>
            <person name="Schijlen E.G.W.M."/>
            <person name="Guo X."/>
            <person name="Momin A.A."/>
            <person name="Negrao S."/>
            <person name="Al-Babili S."/>
            <person name="Gehring C."/>
            <person name="Roessner U."/>
            <person name="Jung C."/>
            <person name="Murphy K."/>
            <person name="Arold S.T."/>
            <person name="Gojobori T."/>
            <person name="van der Linden C.G."/>
            <person name="van Loo E.N."/>
            <person name="Jellen E.N."/>
            <person name="Maughan P.J."/>
            <person name="Tester M."/>
        </authorList>
    </citation>
    <scope>NUCLEOTIDE SEQUENCE [LARGE SCALE GENOMIC DNA]</scope>
    <source>
        <strain evidence="3">cv. PI 614886</strain>
    </source>
</reference>
<evidence type="ECO:0000256" key="1">
    <source>
        <dbReference type="SAM" id="MobiDB-lite"/>
    </source>
</evidence>
<dbReference type="PANTHER" id="PTHR34222:SF33">
    <property type="entry name" value="RETROTRANSPOSON GAG DOMAIN-CONTAINING PROTEIN"/>
    <property type="match status" value="1"/>
</dbReference>
<evidence type="ECO:0000259" key="2">
    <source>
        <dbReference type="Pfam" id="PF22936"/>
    </source>
</evidence>
<dbReference type="Proteomes" id="UP000596660">
    <property type="component" value="Unplaced"/>
</dbReference>
<keyword evidence="4" id="KW-1185">Reference proteome</keyword>
<reference evidence="3" key="2">
    <citation type="submission" date="2021-03" db="UniProtKB">
        <authorList>
            <consortium name="EnsemblPlants"/>
        </authorList>
    </citation>
    <scope>IDENTIFICATION</scope>
</reference>
<accession>A0A803MGW1</accession>
<evidence type="ECO:0000313" key="4">
    <source>
        <dbReference type="Proteomes" id="UP000596660"/>
    </source>
</evidence>
<dbReference type="AlphaFoldDB" id="A0A803MGW1"/>
<feature type="domain" description="Retrovirus-related Pol polyprotein from transposon TNT 1-94-like beta-barrel" evidence="2">
    <location>
        <begin position="355"/>
        <end position="429"/>
    </location>
</feature>
<feature type="compositionally biased region" description="Polar residues" evidence="1">
    <location>
        <begin position="1"/>
        <end position="12"/>
    </location>
</feature>
<name>A0A803MGW1_CHEQI</name>
<dbReference type="EnsemblPlants" id="AUR62029213-RA">
    <property type="protein sequence ID" value="AUR62029213-RA:cds"/>
    <property type="gene ID" value="AUR62029213"/>
</dbReference>
<protein>
    <recommendedName>
        <fullName evidence="2">Retrovirus-related Pol polyprotein from transposon TNT 1-94-like beta-barrel domain-containing protein</fullName>
    </recommendedName>
</protein>
<organism evidence="3 4">
    <name type="scientific">Chenopodium quinoa</name>
    <name type="common">Quinoa</name>
    <dbReference type="NCBI Taxonomy" id="63459"/>
    <lineage>
        <taxon>Eukaryota</taxon>
        <taxon>Viridiplantae</taxon>
        <taxon>Streptophyta</taxon>
        <taxon>Embryophyta</taxon>
        <taxon>Tracheophyta</taxon>
        <taxon>Spermatophyta</taxon>
        <taxon>Magnoliopsida</taxon>
        <taxon>eudicotyledons</taxon>
        <taxon>Gunneridae</taxon>
        <taxon>Pentapetalae</taxon>
        <taxon>Caryophyllales</taxon>
        <taxon>Chenopodiaceae</taxon>
        <taxon>Chenopodioideae</taxon>
        <taxon>Atripliceae</taxon>
        <taxon>Chenopodium</taxon>
    </lineage>
</organism>
<dbReference type="Pfam" id="PF22936">
    <property type="entry name" value="Pol_BBD"/>
    <property type="match status" value="1"/>
</dbReference>
<dbReference type="OMA" id="THISQEH"/>
<dbReference type="PANTHER" id="PTHR34222">
    <property type="entry name" value="GAG_PRE-INTEGRS DOMAIN-CONTAINING PROTEIN"/>
    <property type="match status" value="1"/>
</dbReference>
<proteinExistence type="predicted"/>
<feature type="region of interest" description="Disordered" evidence="1">
    <location>
        <begin position="1"/>
        <end position="21"/>
    </location>
</feature>
<dbReference type="Gramene" id="AUR62029213-RA">
    <property type="protein sequence ID" value="AUR62029213-RA:cds"/>
    <property type="gene ID" value="AUR62029213"/>
</dbReference>
<sequence length="526" mass="59887">MPENFSQPTQDPTRPYYIHPSENTSQSLISEKFSGEGYGEWKRTWKRCDAIIISYVLRSLDNSISRSVLYLTSSREIWKDLEDRYSQTSCPQLYTLQQKLADISQARTEGDVIKLMVDAVENIKLWDQISEMNPLPICSCNGCTCGLTQKFLKQQQEERLVQLLMKLNNKYANTRSNILMMQPLPPISLAYRLLIQEEKQREMSSLADETSKVMVFTANSHKYQSYPKYHQQNAGNSHKFVVHNKKLGIPLFSDYCKFPGHIVDKCFKIVGYPPNHPSKFKVKRIAALVQGDDESQEADTDDAQVTHISQEHYNNFLRYMQTQEFDASSGGSLAQTESGAYIAGTCLITCSNSRWIIDSGATDHICSNIDLFTELRHFDKFPNTITIADGKKVVVNHIGTIKFENGIQLDNVLHVPGFKFNLISTHKLCKDLNYEVTFTHDKCLIQDPISNQCLVLANLNSRLYDVDEVNQGKEQDNSGGAAVSLQSCLEEAKLWHLRLGHLPFNKLHLVNNNFVCTMVVTLYARL</sequence>
<evidence type="ECO:0000313" key="3">
    <source>
        <dbReference type="EnsemblPlants" id="AUR62029213-RA:cds"/>
    </source>
</evidence>
<dbReference type="InterPro" id="IPR054722">
    <property type="entry name" value="PolX-like_BBD"/>
</dbReference>